<name>A0A095WYK7_9GAMM</name>
<gene>
    <name evidence="3" type="ORF">HRUBRA_01698</name>
</gene>
<keyword evidence="1" id="KW-0732">Signal</keyword>
<feature type="chain" id="PRO_5001913786" description="Lipid/polyisoprenoid-binding YceI-like domain-containing protein" evidence="1">
    <location>
        <begin position="24"/>
        <end position="193"/>
    </location>
</feature>
<keyword evidence="4" id="KW-1185">Reference proteome</keyword>
<dbReference type="InterPro" id="IPR007372">
    <property type="entry name" value="Lipid/polyisoprenoid-bd_YceI"/>
</dbReference>
<feature type="domain" description="Lipid/polyisoprenoid-binding YceI-like" evidence="2">
    <location>
        <begin position="24"/>
        <end position="190"/>
    </location>
</feature>
<dbReference type="AlphaFoldDB" id="A0A095WYK7"/>
<dbReference type="InterPro" id="IPR036761">
    <property type="entry name" value="TTHA0802/YceI-like_sf"/>
</dbReference>
<dbReference type="PANTHER" id="PTHR34406">
    <property type="entry name" value="PROTEIN YCEI"/>
    <property type="match status" value="1"/>
</dbReference>
<dbReference type="RefSeq" id="WP_035517534.1">
    <property type="nucleotide sequence ID" value="NZ_KN234782.1"/>
</dbReference>
<dbReference type="SMART" id="SM00867">
    <property type="entry name" value="YceI"/>
    <property type="match status" value="1"/>
</dbReference>
<proteinExistence type="predicted"/>
<reference evidence="3 4" key="1">
    <citation type="journal article" date="2014" name="Genome Announc.">
        <title>Genome Sequence of Gammaproteobacterial Pseudohaliea rubra Type Strain DSM 19751, Isolated from Coastal Seawater of the Mediterranean Sea.</title>
        <authorList>
            <person name="Spring S."/>
            <person name="Fiebig A."/>
            <person name="Riedel T."/>
            <person name="Goker M."/>
            <person name="Klenk H.P."/>
        </authorList>
    </citation>
    <scope>NUCLEOTIDE SEQUENCE [LARGE SCALE GENOMIC DNA]</scope>
    <source>
        <strain evidence="3 4">DSM 19751</strain>
    </source>
</reference>
<accession>A0A095WYK7</accession>
<dbReference type="HOGENOM" id="CLU_102556_0_0_6"/>
<dbReference type="InterPro" id="IPR027016">
    <property type="entry name" value="UCP029811"/>
</dbReference>
<dbReference type="eggNOG" id="COG2353">
    <property type="taxonomic scope" value="Bacteria"/>
</dbReference>
<dbReference type="STRING" id="1265313.HRUBRA_01698"/>
<dbReference type="Pfam" id="PF04264">
    <property type="entry name" value="YceI"/>
    <property type="match status" value="1"/>
</dbReference>
<sequence length="193" mass="20500">MVTFITRSAATALLVVASTVAQADWTLDADASRLSFISTKNVDKAEVHYFRELSGAVNDEGEARIEVPLDSVETAIQIRNTRMREFLFETGEYPTLVVSAAVDAAVLESGGHRTQDVELTVSMHGSSKRYTAPLSVVRASDGSLAVSTLEPLVVDAADFDLGAGIAKLQELAGLASISTAVPVSVQLVFRADD</sequence>
<evidence type="ECO:0000313" key="4">
    <source>
        <dbReference type="Proteomes" id="UP000029640"/>
    </source>
</evidence>
<dbReference type="OrthoDB" id="9793816at2"/>
<dbReference type="PANTHER" id="PTHR34406:SF1">
    <property type="entry name" value="PROTEIN YCEI"/>
    <property type="match status" value="1"/>
</dbReference>
<comment type="caution">
    <text evidence="3">The sequence shown here is derived from an EMBL/GenBank/DDBJ whole genome shotgun (WGS) entry which is preliminary data.</text>
</comment>
<dbReference type="SUPFAM" id="SSF101874">
    <property type="entry name" value="YceI-like"/>
    <property type="match status" value="1"/>
</dbReference>
<evidence type="ECO:0000259" key="2">
    <source>
        <dbReference type="SMART" id="SM00867"/>
    </source>
</evidence>
<evidence type="ECO:0000256" key="1">
    <source>
        <dbReference type="SAM" id="SignalP"/>
    </source>
</evidence>
<feature type="signal peptide" evidence="1">
    <location>
        <begin position="1"/>
        <end position="23"/>
    </location>
</feature>
<dbReference type="Gene3D" id="2.40.128.110">
    <property type="entry name" value="Lipid/polyisoprenoid-binding, YceI-like"/>
    <property type="match status" value="1"/>
</dbReference>
<dbReference type="EMBL" id="AUVB01000051">
    <property type="protein sequence ID" value="KGE03704.1"/>
    <property type="molecule type" value="Genomic_DNA"/>
</dbReference>
<organism evidence="3 4">
    <name type="scientific">Pseudohaliea rubra DSM 19751</name>
    <dbReference type="NCBI Taxonomy" id="1265313"/>
    <lineage>
        <taxon>Bacteria</taxon>
        <taxon>Pseudomonadati</taxon>
        <taxon>Pseudomonadota</taxon>
        <taxon>Gammaproteobacteria</taxon>
        <taxon>Cellvibrionales</taxon>
        <taxon>Halieaceae</taxon>
        <taxon>Pseudohaliea</taxon>
    </lineage>
</organism>
<evidence type="ECO:0000313" key="3">
    <source>
        <dbReference type="EMBL" id="KGE03704.1"/>
    </source>
</evidence>
<dbReference type="PIRSF" id="PIRSF029811">
    <property type="entry name" value="UCP029811"/>
    <property type="match status" value="1"/>
</dbReference>
<dbReference type="Proteomes" id="UP000029640">
    <property type="component" value="Unassembled WGS sequence"/>
</dbReference>
<protein>
    <recommendedName>
        <fullName evidence="2">Lipid/polyisoprenoid-binding YceI-like domain-containing protein</fullName>
    </recommendedName>
</protein>
<dbReference type="PATRIC" id="fig|1265313.6.peg.1679"/>